<evidence type="ECO:0000313" key="8">
    <source>
        <dbReference type="Proteomes" id="UP000255334"/>
    </source>
</evidence>
<dbReference type="InterPro" id="IPR007688">
    <property type="entry name" value="Conjugal_tfr_TrbL/VirB6"/>
</dbReference>
<dbReference type="EMBL" id="QRBF01000004">
    <property type="protein sequence ID" value="RDS83377.1"/>
    <property type="molecule type" value="Genomic_DNA"/>
</dbReference>
<dbReference type="Proteomes" id="UP000255334">
    <property type="component" value="Unassembled WGS sequence"/>
</dbReference>
<evidence type="ECO:0000313" key="7">
    <source>
        <dbReference type="EMBL" id="RDS83377.1"/>
    </source>
</evidence>
<evidence type="ECO:0000256" key="5">
    <source>
        <dbReference type="SAM" id="MobiDB-lite"/>
    </source>
</evidence>
<evidence type="ECO:0000256" key="4">
    <source>
        <dbReference type="ARBA" id="ARBA00023136"/>
    </source>
</evidence>
<evidence type="ECO:0000256" key="2">
    <source>
        <dbReference type="ARBA" id="ARBA00022692"/>
    </source>
</evidence>
<dbReference type="GO" id="GO:0030255">
    <property type="term" value="P:protein secretion by the type IV secretion system"/>
    <property type="evidence" value="ECO:0007669"/>
    <property type="project" value="InterPro"/>
</dbReference>
<feature type="region of interest" description="Disordered" evidence="5">
    <location>
        <begin position="296"/>
        <end position="356"/>
    </location>
</feature>
<feature type="transmembrane region" description="Helical" evidence="6">
    <location>
        <begin position="171"/>
        <end position="192"/>
    </location>
</feature>
<dbReference type="Pfam" id="PF04610">
    <property type="entry name" value="TrbL"/>
    <property type="match status" value="1"/>
</dbReference>
<dbReference type="AlphaFoldDB" id="A0A370X521"/>
<evidence type="ECO:0000256" key="3">
    <source>
        <dbReference type="ARBA" id="ARBA00022989"/>
    </source>
</evidence>
<protein>
    <submittedName>
        <fullName evidence="7">Type VI secretion protein</fullName>
    </submittedName>
</protein>
<comment type="caution">
    <text evidence="7">The sequence shown here is derived from an EMBL/GenBank/DDBJ whole genome shotgun (WGS) entry which is preliminary data.</text>
</comment>
<reference evidence="7 8" key="1">
    <citation type="submission" date="2018-07" db="EMBL/GenBank/DDBJ databases">
        <title>Dyella monticola sp. nov. and Dyella psychrodurans sp. nov. isolated from monsoon evergreen broad-leaved forest soil of Dinghu Mountain, China.</title>
        <authorList>
            <person name="Gao Z."/>
            <person name="Qiu L."/>
        </authorList>
    </citation>
    <scope>NUCLEOTIDE SEQUENCE [LARGE SCALE GENOMIC DNA]</scope>
    <source>
        <strain evidence="7 8">4MSK11</strain>
    </source>
</reference>
<feature type="transmembrane region" description="Helical" evidence="6">
    <location>
        <begin position="262"/>
        <end position="281"/>
    </location>
</feature>
<feature type="compositionally biased region" description="Polar residues" evidence="5">
    <location>
        <begin position="332"/>
        <end position="341"/>
    </location>
</feature>
<name>A0A370X521_9GAMM</name>
<proteinExistence type="predicted"/>
<keyword evidence="2 6" id="KW-0812">Transmembrane</keyword>
<feature type="transmembrane region" description="Helical" evidence="6">
    <location>
        <begin position="61"/>
        <end position="84"/>
    </location>
</feature>
<feature type="transmembrane region" description="Helical" evidence="6">
    <location>
        <begin position="30"/>
        <end position="49"/>
    </location>
</feature>
<evidence type="ECO:0000256" key="6">
    <source>
        <dbReference type="SAM" id="Phobius"/>
    </source>
</evidence>
<evidence type="ECO:0000256" key="1">
    <source>
        <dbReference type="ARBA" id="ARBA00004141"/>
    </source>
</evidence>
<dbReference type="RefSeq" id="WP_115478417.1">
    <property type="nucleotide sequence ID" value="NZ_QRBF01000004.1"/>
</dbReference>
<comment type="subcellular location">
    <subcellularLocation>
        <location evidence="1">Membrane</location>
        <topology evidence="1">Multi-pass membrane protein</topology>
    </subcellularLocation>
</comment>
<keyword evidence="3 6" id="KW-1133">Transmembrane helix</keyword>
<gene>
    <name evidence="7" type="ORF">DWU99_12645</name>
</gene>
<sequence>MNNFVFFTLIYAWLTNKINAFASDLMGRVMTWVAGIALVLVTLWILITGYRIMTGQLREPLMAVVANMARIVVIISVATSMSIFGANLNTFLTSDLSNEINQVVSGSSDSVVQDIDKNLALTEVAMSAIDSVQLAHGVAADPDTANDKNRASLMTMLGTAGPPMTAAVMLLMYQFTIALFIGLGPLFILCLIFEQTKSLFHKWLMYGIGTLFSLAVLNVVTSMVLQLSTGVAAGMWAATLIPSFTPGMTEGLSHQALEQGGIGMLLTLLIITVPPMTANFFQGTLGGFMHYSAFNPSSGSPGPQGQPPGSPRAPSAPSQANTGTIAGNNGNSARWSGNTGPTPVDGIKSGRPNAFG</sequence>
<dbReference type="GO" id="GO:0016020">
    <property type="term" value="C:membrane"/>
    <property type="evidence" value="ECO:0007669"/>
    <property type="project" value="UniProtKB-SubCell"/>
</dbReference>
<keyword evidence="4 6" id="KW-0472">Membrane</keyword>
<feature type="compositionally biased region" description="Low complexity" evidence="5">
    <location>
        <begin position="312"/>
        <end position="331"/>
    </location>
</feature>
<dbReference type="OrthoDB" id="5634624at2"/>
<feature type="transmembrane region" description="Helical" evidence="6">
    <location>
        <begin position="204"/>
        <end position="225"/>
    </location>
</feature>
<accession>A0A370X521</accession>
<keyword evidence="8" id="KW-1185">Reference proteome</keyword>
<organism evidence="7 8">
    <name type="scientific">Dyella psychrodurans</name>
    <dbReference type="NCBI Taxonomy" id="1927960"/>
    <lineage>
        <taxon>Bacteria</taxon>
        <taxon>Pseudomonadati</taxon>
        <taxon>Pseudomonadota</taxon>
        <taxon>Gammaproteobacteria</taxon>
        <taxon>Lysobacterales</taxon>
        <taxon>Rhodanobacteraceae</taxon>
        <taxon>Dyella</taxon>
    </lineage>
</organism>